<evidence type="ECO:0000313" key="2">
    <source>
        <dbReference type="Proteomes" id="UP000657574"/>
    </source>
</evidence>
<accession>A0A917L6M2</accession>
<keyword evidence="2" id="KW-1185">Reference proteome</keyword>
<dbReference type="AlphaFoldDB" id="A0A917L6M2"/>
<reference evidence="1" key="2">
    <citation type="submission" date="2020-09" db="EMBL/GenBank/DDBJ databases">
        <authorList>
            <person name="Sun Q."/>
            <person name="Ohkuma M."/>
        </authorList>
    </citation>
    <scope>NUCLEOTIDE SEQUENCE</scope>
    <source>
        <strain evidence="1">JCM 3086</strain>
    </source>
</reference>
<evidence type="ECO:0000313" key="1">
    <source>
        <dbReference type="EMBL" id="GGJ43061.1"/>
    </source>
</evidence>
<gene>
    <name evidence="1" type="ORF">GCM10010121_062850</name>
</gene>
<name>A0A917L6M2_9ACTN</name>
<organism evidence="1 2">
    <name type="scientific">Streptomyces brasiliensis</name>
    <dbReference type="NCBI Taxonomy" id="1954"/>
    <lineage>
        <taxon>Bacteria</taxon>
        <taxon>Bacillati</taxon>
        <taxon>Actinomycetota</taxon>
        <taxon>Actinomycetes</taxon>
        <taxon>Kitasatosporales</taxon>
        <taxon>Streptomycetaceae</taxon>
        <taxon>Streptomyces</taxon>
    </lineage>
</organism>
<protein>
    <submittedName>
        <fullName evidence="1">Uncharacterized protein</fullName>
    </submittedName>
</protein>
<dbReference type="Proteomes" id="UP000657574">
    <property type="component" value="Unassembled WGS sequence"/>
</dbReference>
<dbReference type="EMBL" id="BMQA01000028">
    <property type="protein sequence ID" value="GGJ43061.1"/>
    <property type="molecule type" value="Genomic_DNA"/>
</dbReference>
<proteinExistence type="predicted"/>
<reference evidence="1" key="1">
    <citation type="journal article" date="2014" name="Int. J. Syst. Evol. Microbiol.">
        <title>Complete genome sequence of Corynebacterium casei LMG S-19264T (=DSM 44701T), isolated from a smear-ripened cheese.</title>
        <authorList>
            <consortium name="US DOE Joint Genome Institute (JGI-PGF)"/>
            <person name="Walter F."/>
            <person name="Albersmeier A."/>
            <person name="Kalinowski J."/>
            <person name="Ruckert C."/>
        </authorList>
    </citation>
    <scope>NUCLEOTIDE SEQUENCE</scope>
    <source>
        <strain evidence="1">JCM 3086</strain>
    </source>
</reference>
<comment type="caution">
    <text evidence="1">The sequence shown here is derived from an EMBL/GenBank/DDBJ whole genome shotgun (WGS) entry which is preliminary data.</text>
</comment>
<sequence>MRGSARCTGSSGLGDTATYIPAGGGPVREAMPASRTVRVSCAARALRRACTERAQACLRAADLAENRPRLDHAITPLTMGVEGAKGVLGERIGGAFASQFPCVVRGFVP</sequence>